<dbReference type="InterPro" id="IPR000683">
    <property type="entry name" value="Gfo/Idh/MocA-like_OxRdtase_N"/>
</dbReference>
<dbReference type="SUPFAM" id="SSF55347">
    <property type="entry name" value="Glyceraldehyde-3-phosphate dehydrogenase-like, C-terminal domain"/>
    <property type="match status" value="1"/>
</dbReference>
<evidence type="ECO:0000259" key="1">
    <source>
        <dbReference type="Pfam" id="PF01408"/>
    </source>
</evidence>
<sequence length="311" mass="35557">MKVCFVGIGSIAKRHIRNLSEICNKKRIALQIDALRRSHSVGPDNLQQIGDVYTSAEELPADYDVIFITNPTEYHADMLSKFHDHAKHFFIEKPVASLNTVDILKEIPYREESVYYVACPLRYTNVIQYLKQEINIEAVNSVRCISSSYLPDWRPGQDYRETYSAHKDLGGGVSIDLIHEWDYITYLFGMPSAVKSFLGKVSNLEIDSDDYAIYIAKYDNMVAELHLDYFGRQSIRTVELYMDEDTVVGDFITGTITYLKSGKIVNLPADRDIYQKRELEHFLDMVLKNGKCSNDIANAVKILKLTQGITE</sequence>
<accession>A0A1M6FET9</accession>
<dbReference type="Gene3D" id="3.30.360.10">
    <property type="entry name" value="Dihydrodipicolinate Reductase, domain 2"/>
    <property type="match status" value="1"/>
</dbReference>
<dbReference type="RefSeq" id="WP_080326144.1">
    <property type="nucleotide sequence ID" value="NZ_FQYW01000020.1"/>
</dbReference>
<dbReference type="Pfam" id="PF01408">
    <property type="entry name" value="GFO_IDH_MocA"/>
    <property type="match status" value="1"/>
</dbReference>
<name>A0A1M6FET9_9FIRM</name>
<reference evidence="3 4" key="1">
    <citation type="submission" date="2016-11" db="EMBL/GenBank/DDBJ databases">
        <authorList>
            <person name="Jaros S."/>
            <person name="Januszkiewicz K."/>
            <person name="Wedrychowicz H."/>
        </authorList>
    </citation>
    <scope>NUCLEOTIDE SEQUENCE [LARGE SCALE GENOMIC DNA]</scope>
    <source>
        <strain evidence="3 4">DSM 3074</strain>
    </source>
</reference>
<feature type="domain" description="GFO/IDH/MocA-like oxidoreductase" evidence="2">
    <location>
        <begin position="128"/>
        <end position="244"/>
    </location>
</feature>
<proteinExistence type="predicted"/>
<dbReference type="InterPro" id="IPR036291">
    <property type="entry name" value="NAD(P)-bd_dom_sf"/>
</dbReference>
<protein>
    <submittedName>
        <fullName evidence="3">Predicted dehydrogenase</fullName>
    </submittedName>
</protein>
<dbReference type="SUPFAM" id="SSF51735">
    <property type="entry name" value="NAD(P)-binding Rossmann-fold domains"/>
    <property type="match status" value="1"/>
</dbReference>
<dbReference type="InterPro" id="IPR055170">
    <property type="entry name" value="GFO_IDH_MocA-like_dom"/>
</dbReference>
<dbReference type="Gene3D" id="3.40.50.720">
    <property type="entry name" value="NAD(P)-binding Rossmann-like Domain"/>
    <property type="match status" value="1"/>
</dbReference>
<dbReference type="EMBL" id="FQYW01000020">
    <property type="protein sequence ID" value="SHI96250.1"/>
    <property type="molecule type" value="Genomic_DNA"/>
</dbReference>
<organism evidence="3 4">
    <name type="scientific">Anaerovibrio lipolyticus DSM 3074</name>
    <dbReference type="NCBI Taxonomy" id="1120997"/>
    <lineage>
        <taxon>Bacteria</taxon>
        <taxon>Bacillati</taxon>
        <taxon>Bacillota</taxon>
        <taxon>Negativicutes</taxon>
        <taxon>Selenomonadales</taxon>
        <taxon>Selenomonadaceae</taxon>
        <taxon>Anaerovibrio</taxon>
    </lineage>
</organism>
<evidence type="ECO:0000313" key="3">
    <source>
        <dbReference type="EMBL" id="SHI96250.1"/>
    </source>
</evidence>
<dbReference type="OrthoDB" id="9815825at2"/>
<dbReference type="AlphaFoldDB" id="A0A1M6FET9"/>
<dbReference type="PANTHER" id="PTHR43377">
    <property type="entry name" value="BILIVERDIN REDUCTASE A"/>
    <property type="match status" value="1"/>
</dbReference>
<dbReference type="Pfam" id="PF22725">
    <property type="entry name" value="GFO_IDH_MocA_C3"/>
    <property type="match status" value="1"/>
</dbReference>
<dbReference type="GO" id="GO:0000166">
    <property type="term" value="F:nucleotide binding"/>
    <property type="evidence" value="ECO:0007669"/>
    <property type="project" value="InterPro"/>
</dbReference>
<dbReference type="Proteomes" id="UP000191240">
    <property type="component" value="Unassembled WGS sequence"/>
</dbReference>
<evidence type="ECO:0000313" key="4">
    <source>
        <dbReference type="Proteomes" id="UP000191240"/>
    </source>
</evidence>
<evidence type="ECO:0000259" key="2">
    <source>
        <dbReference type="Pfam" id="PF22725"/>
    </source>
</evidence>
<gene>
    <name evidence="3" type="ORF">SAMN02745671_02249</name>
</gene>
<feature type="domain" description="Gfo/Idh/MocA-like oxidoreductase N-terminal" evidence="1">
    <location>
        <begin position="2"/>
        <end position="105"/>
    </location>
</feature>
<dbReference type="PANTHER" id="PTHR43377:SF1">
    <property type="entry name" value="BILIVERDIN REDUCTASE A"/>
    <property type="match status" value="1"/>
</dbReference>
<dbReference type="InterPro" id="IPR051450">
    <property type="entry name" value="Gfo/Idh/MocA_Oxidoreductases"/>
</dbReference>